<dbReference type="VEuPathDB" id="FungiDB:RhiirFUN_025398"/>
<comment type="caution">
    <text evidence="1">The sequence shown here is derived from an EMBL/GenBank/DDBJ whole genome shotgun (WGS) entry which is preliminary data.</text>
</comment>
<sequence length="299" mass="35090">MAEFDQKSDISFLYNSSGNNNYEDYESGSENENEEQVLSIGKEFDSWEEVNRFFNEYALSKGFAIRKCRGDYITLEDGSQRLVRRTYSCTFSEIKADIKFYMTYGGPSIGAKIIRNLLQAKYPQQYIHLKTLYNSIQECKPLTSTVLQHDATNLLNLLREYQIKNPEWYYQARFDKTDGRLTSIFWMSPTQKQLWLRYLSKQKQQFIEGHECVTKVLNLAIKTDSVDELIGLYNRFISSHIHLNIQQTNGTYQNDPNYIPNPIVYKVRGRPPKRLKSAVEISRNKRPFKELTNINQTDE</sequence>
<dbReference type="VEuPathDB" id="FungiDB:RhiirA1_402655"/>
<organism evidence="1 2">
    <name type="scientific">Rhizophagus irregularis</name>
    <dbReference type="NCBI Taxonomy" id="588596"/>
    <lineage>
        <taxon>Eukaryota</taxon>
        <taxon>Fungi</taxon>
        <taxon>Fungi incertae sedis</taxon>
        <taxon>Mucoromycota</taxon>
        <taxon>Glomeromycotina</taxon>
        <taxon>Glomeromycetes</taxon>
        <taxon>Glomerales</taxon>
        <taxon>Glomeraceae</taxon>
        <taxon>Rhizophagus</taxon>
    </lineage>
</organism>
<reference evidence="1 2" key="1">
    <citation type="submission" date="2015-10" db="EMBL/GenBank/DDBJ databases">
        <title>Genome analyses suggest a sexual origin of heterokaryosis in a supposedly ancient asexual fungus.</title>
        <authorList>
            <person name="Ropars J."/>
            <person name="Sedzielewska K."/>
            <person name="Noel J."/>
            <person name="Charron P."/>
            <person name="Farinelli L."/>
            <person name="Marton T."/>
            <person name="Kruger M."/>
            <person name="Pelin A."/>
            <person name="Brachmann A."/>
            <person name="Corradi N."/>
        </authorList>
    </citation>
    <scope>NUCLEOTIDE SEQUENCE [LARGE SCALE GENOMIC DNA]</scope>
    <source>
        <strain evidence="1 2">A4</strain>
    </source>
</reference>
<evidence type="ECO:0000313" key="1">
    <source>
        <dbReference type="EMBL" id="PKY39656.1"/>
    </source>
</evidence>
<proteinExistence type="predicted"/>
<dbReference type="PANTHER" id="PTHR47718">
    <property type="entry name" value="OS01G0519700 PROTEIN"/>
    <property type="match status" value="1"/>
</dbReference>
<evidence type="ECO:0000313" key="2">
    <source>
        <dbReference type="Proteomes" id="UP000234323"/>
    </source>
</evidence>
<protein>
    <submittedName>
        <fullName evidence="1">Uncharacterized protein</fullName>
    </submittedName>
</protein>
<gene>
    <name evidence="1" type="ORF">RhiirA4_415206</name>
</gene>
<name>A0A2I1FZ82_9GLOM</name>
<dbReference type="AlphaFoldDB" id="A0A2I1FZ82"/>
<dbReference type="VEuPathDB" id="FungiDB:FUN_003042"/>
<keyword evidence="2" id="KW-1185">Reference proteome</keyword>
<dbReference type="EMBL" id="LLXI01000071">
    <property type="protein sequence ID" value="PKY39656.1"/>
    <property type="molecule type" value="Genomic_DNA"/>
</dbReference>
<dbReference type="Proteomes" id="UP000234323">
    <property type="component" value="Unassembled WGS sequence"/>
</dbReference>
<dbReference type="VEuPathDB" id="FungiDB:FUN_003041"/>
<accession>A0A2I1FZ82</accession>